<feature type="transmembrane region" description="Helical" evidence="2">
    <location>
        <begin position="270"/>
        <end position="290"/>
    </location>
</feature>
<feature type="region of interest" description="Disordered" evidence="1">
    <location>
        <begin position="351"/>
        <end position="370"/>
    </location>
</feature>
<comment type="caution">
    <text evidence="3">The sequence shown here is derived from an EMBL/GenBank/DDBJ whole genome shotgun (WGS) entry which is preliminary data.</text>
</comment>
<name>A0AAE0J6B1_9PEZI</name>
<dbReference type="PROSITE" id="PS51257">
    <property type="entry name" value="PROKAR_LIPOPROTEIN"/>
    <property type="match status" value="1"/>
</dbReference>
<dbReference type="Proteomes" id="UP001286456">
    <property type="component" value="Unassembled WGS sequence"/>
</dbReference>
<keyword evidence="2" id="KW-0472">Membrane</keyword>
<evidence type="ECO:0008006" key="5">
    <source>
        <dbReference type="Google" id="ProtNLM"/>
    </source>
</evidence>
<evidence type="ECO:0000313" key="3">
    <source>
        <dbReference type="EMBL" id="KAK3337738.1"/>
    </source>
</evidence>
<evidence type="ECO:0000256" key="2">
    <source>
        <dbReference type="SAM" id="Phobius"/>
    </source>
</evidence>
<keyword evidence="2" id="KW-1133">Transmembrane helix</keyword>
<dbReference type="AlphaFoldDB" id="A0AAE0J6B1"/>
<feature type="region of interest" description="Disordered" evidence="1">
    <location>
        <begin position="191"/>
        <end position="245"/>
    </location>
</feature>
<sequence>MNIIRTVREKLKFRGAVYVCVTVVACCSLAIGLGIFAQAKARESRNVQSLGSSTISATGSTQPASILITTQTGSDVSTSVAGISPTPATIIITTPPKTFTVVLSHGMPIASEIPGRSPVLIPLLPPPPPPPAVIPTPFESESTTMAAIPRPAPDTATTAVSTYTTVAGYGHGSPPELRQVSGAADMELAVSPGHSTATSSVPVPSKTSASPPTVTHFSNLTRHPNTPQPPRHNRGYPSPSLSQLETNSHSPAIMVRGPDKGFVRPRPAHWWLFPLGLIIVLGVIAGVSVLEMNNAKYGHRQVQAGPTAADVPHRAVVSSFTGIDSVSVQVDPTPASISVLVSGTVSGTVVSTTTTHPTTTITTPPHAPRALTNDPNGFVHVDEAATATKDERKGYQPHHHSHTTSPACTPTKVGMTCPKSGAAGLRGAARDSAVMGGIMALAVGVGVLRVMLW</sequence>
<accession>A0AAE0J6B1</accession>
<keyword evidence="4" id="KW-1185">Reference proteome</keyword>
<dbReference type="EMBL" id="JAUEPO010000001">
    <property type="protein sequence ID" value="KAK3337738.1"/>
    <property type="molecule type" value="Genomic_DNA"/>
</dbReference>
<reference evidence="3" key="1">
    <citation type="journal article" date="2023" name="Mol. Phylogenet. Evol.">
        <title>Genome-scale phylogeny and comparative genomics of the fungal order Sordariales.</title>
        <authorList>
            <person name="Hensen N."/>
            <person name="Bonometti L."/>
            <person name="Westerberg I."/>
            <person name="Brannstrom I.O."/>
            <person name="Guillou S."/>
            <person name="Cros-Aarteil S."/>
            <person name="Calhoun S."/>
            <person name="Haridas S."/>
            <person name="Kuo A."/>
            <person name="Mondo S."/>
            <person name="Pangilinan J."/>
            <person name="Riley R."/>
            <person name="LaButti K."/>
            <person name="Andreopoulos B."/>
            <person name="Lipzen A."/>
            <person name="Chen C."/>
            <person name="Yan M."/>
            <person name="Daum C."/>
            <person name="Ng V."/>
            <person name="Clum A."/>
            <person name="Steindorff A."/>
            <person name="Ohm R.A."/>
            <person name="Martin F."/>
            <person name="Silar P."/>
            <person name="Natvig D.O."/>
            <person name="Lalanne C."/>
            <person name="Gautier V."/>
            <person name="Ament-Velasquez S.L."/>
            <person name="Kruys A."/>
            <person name="Hutchinson M.I."/>
            <person name="Powell A.J."/>
            <person name="Barry K."/>
            <person name="Miller A.N."/>
            <person name="Grigoriev I.V."/>
            <person name="Debuchy R."/>
            <person name="Gladieux P."/>
            <person name="Hiltunen Thoren M."/>
            <person name="Johannesson H."/>
        </authorList>
    </citation>
    <scope>NUCLEOTIDE SEQUENCE</scope>
    <source>
        <strain evidence="3">SMH4131-1</strain>
    </source>
</reference>
<reference evidence="3" key="2">
    <citation type="submission" date="2023-06" db="EMBL/GenBank/DDBJ databases">
        <authorList>
            <consortium name="Lawrence Berkeley National Laboratory"/>
            <person name="Haridas S."/>
            <person name="Hensen N."/>
            <person name="Bonometti L."/>
            <person name="Westerberg I."/>
            <person name="Brannstrom I.O."/>
            <person name="Guillou S."/>
            <person name="Cros-Aarteil S."/>
            <person name="Calhoun S."/>
            <person name="Kuo A."/>
            <person name="Mondo S."/>
            <person name="Pangilinan J."/>
            <person name="Riley R."/>
            <person name="Labutti K."/>
            <person name="Andreopoulos B."/>
            <person name="Lipzen A."/>
            <person name="Chen C."/>
            <person name="Yanf M."/>
            <person name="Daum C."/>
            <person name="Ng V."/>
            <person name="Clum A."/>
            <person name="Steindorff A."/>
            <person name="Ohm R."/>
            <person name="Martin F."/>
            <person name="Silar P."/>
            <person name="Natvig D."/>
            <person name="Lalanne C."/>
            <person name="Gautier V."/>
            <person name="Ament-Velasquez S.L."/>
            <person name="Kruys A."/>
            <person name="Hutchinson M.I."/>
            <person name="Powell A.J."/>
            <person name="Barry K."/>
            <person name="Miller A.N."/>
            <person name="Grigoriev I.V."/>
            <person name="Debuchy R."/>
            <person name="Gladieux P."/>
            <person name="Thoren M.H."/>
            <person name="Johannesson H."/>
        </authorList>
    </citation>
    <scope>NUCLEOTIDE SEQUENCE</scope>
    <source>
        <strain evidence="3">SMH4131-1</strain>
    </source>
</reference>
<gene>
    <name evidence="3" type="ORF">B0T19DRAFT_397334</name>
</gene>
<evidence type="ECO:0000256" key="1">
    <source>
        <dbReference type="SAM" id="MobiDB-lite"/>
    </source>
</evidence>
<organism evidence="3 4">
    <name type="scientific">Cercophora scortea</name>
    <dbReference type="NCBI Taxonomy" id="314031"/>
    <lineage>
        <taxon>Eukaryota</taxon>
        <taxon>Fungi</taxon>
        <taxon>Dikarya</taxon>
        <taxon>Ascomycota</taxon>
        <taxon>Pezizomycotina</taxon>
        <taxon>Sordariomycetes</taxon>
        <taxon>Sordariomycetidae</taxon>
        <taxon>Sordariales</taxon>
        <taxon>Lasiosphaeriaceae</taxon>
        <taxon>Cercophora</taxon>
    </lineage>
</organism>
<feature type="transmembrane region" description="Helical" evidence="2">
    <location>
        <begin position="15"/>
        <end position="37"/>
    </location>
</feature>
<proteinExistence type="predicted"/>
<keyword evidence="2" id="KW-0812">Transmembrane</keyword>
<feature type="region of interest" description="Disordered" evidence="1">
    <location>
        <begin position="389"/>
        <end position="411"/>
    </location>
</feature>
<feature type="transmembrane region" description="Helical" evidence="2">
    <location>
        <begin position="433"/>
        <end position="452"/>
    </location>
</feature>
<evidence type="ECO:0000313" key="4">
    <source>
        <dbReference type="Proteomes" id="UP001286456"/>
    </source>
</evidence>
<feature type="compositionally biased region" description="Low complexity" evidence="1">
    <location>
        <begin position="351"/>
        <end position="364"/>
    </location>
</feature>
<feature type="compositionally biased region" description="Polar residues" evidence="1">
    <location>
        <begin position="193"/>
        <end position="225"/>
    </location>
</feature>
<protein>
    <recommendedName>
        <fullName evidence="5">Transmembrane protein</fullName>
    </recommendedName>
</protein>